<evidence type="ECO:0000313" key="4">
    <source>
        <dbReference type="EMBL" id="MST98773.1"/>
    </source>
</evidence>
<evidence type="ECO:0000313" key="5">
    <source>
        <dbReference type="Proteomes" id="UP000435649"/>
    </source>
</evidence>
<dbReference type="SUPFAM" id="SSF51338">
    <property type="entry name" value="Composite domain of metallo-dependent hydrolases"/>
    <property type="match status" value="1"/>
</dbReference>
<evidence type="ECO:0000259" key="3">
    <source>
        <dbReference type="Pfam" id="PF07969"/>
    </source>
</evidence>
<feature type="domain" description="Amidohydrolase 3" evidence="3">
    <location>
        <begin position="45"/>
        <end position="505"/>
    </location>
</feature>
<dbReference type="RefSeq" id="WP_154419764.1">
    <property type="nucleotide sequence ID" value="NZ_VUNS01000023.1"/>
</dbReference>
<accession>A0A844G6K3</accession>
<proteinExistence type="inferred from homology"/>
<keyword evidence="2 4" id="KW-0378">Hydrolase</keyword>
<dbReference type="GO" id="GO:0006046">
    <property type="term" value="P:N-acetylglucosamine catabolic process"/>
    <property type="evidence" value="ECO:0007669"/>
    <property type="project" value="TreeGrafter"/>
</dbReference>
<dbReference type="AlphaFoldDB" id="A0A844G6K3"/>
<evidence type="ECO:0000256" key="2">
    <source>
        <dbReference type="ARBA" id="ARBA00022801"/>
    </source>
</evidence>
<dbReference type="InterPro" id="IPR013108">
    <property type="entry name" value="Amidohydro_3"/>
</dbReference>
<dbReference type="Pfam" id="PF07969">
    <property type="entry name" value="Amidohydro_3"/>
    <property type="match status" value="1"/>
</dbReference>
<keyword evidence="5" id="KW-1185">Reference proteome</keyword>
<gene>
    <name evidence="4" type="ORF">FYJ85_17180</name>
</gene>
<dbReference type="Proteomes" id="UP000435649">
    <property type="component" value="Unassembled WGS sequence"/>
</dbReference>
<comment type="caution">
    <text evidence="4">The sequence shown here is derived from an EMBL/GenBank/DDBJ whole genome shotgun (WGS) entry which is preliminary data.</text>
</comment>
<dbReference type="InterPro" id="IPR032466">
    <property type="entry name" value="Metal_Hydrolase"/>
</dbReference>
<dbReference type="EMBL" id="VUNS01000023">
    <property type="protein sequence ID" value="MST98773.1"/>
    <property type="molecule type" value="Genomic_DNA"/>
</dbReference>
<name>A0A844G6K3_9BACT</name>
<dbReference type="PANTHER" id="PTHR11113:SF14">
    <property type="entry name" value="N-ACETYLGLUCOSAMINE-6-PHOSPHATE DEACETYLASE"/>
    <property type="match status" value="1"/>
</dbReference>
<sequence length="507" mass="54282">MRTLFRDLWLADGSGAPLRRSAVLAGDGKILAVEPDLPRSAAERTVELGGRILAPGFIDVHGHSDLALPARPEGFGKISQGITTEIMGNCGLSAFPLTGRNREHLQELWAQYGVTLDWSDFRGWRAALSARAPKLRAEALAGHNTLRAAVAGYETETLTSAQLEEMKTLLDAELAAGAAGLSSGLLYVPGKFAPPGEIVELMRVAARRDRPYATHLRSEGNELLEALGETIDCAREAGLRRLHISHFKTAGAANWEKLDAALELLEEAQKGGIAVTVDRYPYTESMTQLSVILPGKAGDLDDSALSRLLRSTEEREKLALELAASRPAAYWKTVTLVSTRSSAGRNHAGQTIAALAERAGRTPAEFAVELLAEDAAGTTAAFRGMSPENMRRILGLPFCMMGSDENARPADDSIGRCHPRGFGSAARFLRLRLDTGSPIEAAVRQMTGLAAETFQLADRGLVRPGLCADLAAFDPDEVDGTADFSNPHTPAAGIIFTVTGGEFVYRS</sequence>
<dbReference type="Gene3D" id="3.20.20.140">
    <property type="entry name" value="Metal-dependent hydrolases"/>
    <property type="match status" value="2"/>
</dbReference>
<comment type="similarity">
    <text evidence="1">Belongs to the metallo-dependent hydrolases superfamily. NagA family.</text>
</comment>
<dbReference type="GO" id="GO:0008448">
    <property type="term" value="F:N-acetylglucosamine-6-phosphate deacetylase activity"/>
    <property type="evidence" value="ECO:0007669"/>
    <property type="project" value="TreeGrafter"/>
</dbReference>
<reference evidence="4 5" key="1">
    <citation type="submission" date="2019-08" db="EMBL/GenBank/DDBJ databases">
        <title>In-depth cultivation of the pig gut microbiome towards novel bacterial diversity and tailored functional studies.</title>
        <authorList>
            <person name="Wylensek D."/>
            <person name="Hitch T.C.A."/>
            <person name="Clavel T."/>
        </authorList>
    </citation>
    <scope>NUCLEOTIDE SEQUENCE [LARGE SCALE GENOMIC DNA]</scope>
    <source>
        <strain evidence="4 5">BBE-744-WT-12</strain>
    </source>
</reference>
<dbReference type="PANTHER" id="PTHR11113">
    <property type="entry name" value="N-ACETYLGLUCOSAMINE-6-PHOSPHATE DEACETYLASE"/>
    <property type="match status" value="1"/>
</dbReference>
<dbReference type="SUPFAM" id="SSF51556">
    <property type="entry name" value="Metallo-dependent hydrolases"/>
    <property type="match status" value="1"/>
</dbReference>
<evidence type="ECO:0000256" key="1">
    <source>
        <dbReference type="ARBA" id="ARBA00010716"/>
    </source>
</evidence>
<dbReference type="InterPro" id="IPR011059">
    <property type="entry name" value="Metal-dep_hydrolase_composite"/>
</dbReference>
<organism evidence="4 5">
    <name type="scientific">Victivallis lenta</name>
    <dbReference type="NCBI Taxonomy" id="2606640"/>
    <lineage>
        <taxon>Bacteria</taxon>
        <taxon>Pseudomonadati</taxon>
        <taxon>Lentisphaerota</taxon>
        <taxon>Lentisphaeria</taxon>
        <taxon>Victivallales</taxon>
        <taxon>Victivallaceae</taxon>
        <taxon>Victivallis</taxon>
    </lineage>
</organism>
<protein>
    <submittedName>
        <fullName evidence="4">Amidohydrolase family protein</fullName>
    </submittedName>
</protein>